<dbReference type="InterPro" id="IPR029068">
    <property type="entry name" value="Glyas_Bleomycin-R_OHBP_Dase"/>
</dbReference>
<dbReference type="OrthoDB" id="410751at2759"/>
<accession>A0A0L0FRU0</accession>
<reference evidence="1 2" key="1">
    <citation type="submission" date="2011-02" db="EMBL/GenBank/DDBJ databases">
        <title>The Genome Sequence of Sphaeroforma arctica JP610.</title>
        <authorList>
            <consortium name="The Broad Institute Genome Sequencing Platform"/>
            <person name="Russ C."/>
            <person name="Cuomo C."/>
            <person name="Young S.K."/>
            <person name="Zeng Q."/>
            <person name="Gargeya S."/>
            <person name="Alvarado L."/>
            <person name="Berlin A."/>
            <person name="Chapman S.B."/>
            <person name="Chen Z."/>
            <person name="Freedman E."/>
            <person name="Gellesch M."/>
            <person name="Goldberg J."/>
            <person name="Griggs A."/>
            <person name="Gujja S."/>
            <person name="Heilman E."/>
            <person name="Heiman D."/>
            <person name="Howarth C."/>
            <person name="Mehta T."/>
            <person name="Neiman D."/>
            <person name="Pearson M."/>
            <person name="Roberts A."/>
            <person name="Saif S."/>
            <person name="Shea T."/>
            <person name="Shenoy N."/>
            <person name="Sisk P."/>
            <person name="Stolte C."/>
            <person name="Sykes S."/>
            <person name="White J."/>
            <person name="Yandava C."/>
            <person name="Burger G."/>
            <person name="Gray M.W."/>
            <person name="Holland P.W.H."/>
            <person name="King N."/>
            <person name="Lang F.B.F."/>
            <person name="Roger A.J."/>
            <person name="Ruiz-Trillo I."/>
            <person name="Haas B."/>
            <person name="Nusbaum C."/>
            <person name="Birren B."/>
        </authorList>
    </citation>
    <scope>NUCLEOTIDE SEQUENCE [LARGE SCALE GENOMIC DNA]</scope>
    <source>
        <strain evidence="1 2">JP610</strain>
    </source>
</reference>
<organism evidence="1 2">
    <name type="scientific">Sphaeroforma arctica JP610</name>
    <dbReference type="NCBI Taxonomy" id="667725"/>
    <lineage>
        <taxon>Eukaryota</taxon>
        <taxon>Ichthyosporea</taxon>
        <taxon>Ichthyophonida</taxon>
        <taxon>Sphaeroforma</taxon>
    </lineage>
</organism>
<dbReference type="AlphaFoldDB" id="A0A0L0FRU0"/>
<keyword evidence="2" id="KW-1185">Reference proteome</keyword>
<dbReference type="SUPFAM" id="SSF54593">
    <property type="entry name" value="Glyoxalase/Bleomycin resistance protein/Dihydroxybiphenyl dioxygenase"/>
    <property type="match status" value="1"/>
</dbReference>
<evidence type="ECO:0000313" key="1">
    <source>
        <dbReference type="EMBL" id="KNC79291.1"/>
    </source>
</evidence>
<dbReference type="GeneID" id="25908818"/>
<dbReference type="PANTHER" id="PTHR40280">
    <property type="entry name" value="BLR6907 PROTEIN"/>
    <property type="match status" value="1"/>
</dbReference>
<dbReference type="PANTHER" id="PTHR40280:SF1">
    <property type="entry name" value="VOC DOMAIN-CONTAINING PROTEIN"/>
    <property type="match status" value="1"/>
</dbReference>
<dbReference type="Gene3D" id="3.10.180.10">
    <property type="entry name" value="2,3-Dihydroxybiphenyl 1,2-Dioxygenase, domain 1"/>
    <property type="match status" value="1"/>
</dbReference>
<dbReference type="STRING" id="667725.A0A0L0FRU0"/>
<protein>
    <recommendedName>
        <fullName evidence="3">VOC domain-containing protein</fullName>
    </recommendedName>
</protein>
<dbReference type="EMBL" id="KQ242333">
    <property type="protein sequence ID" value="KNC79291.1"/>
    <property type="molecule type" value="Genomic_DNA"/>
</dbReference>
<evidence type="ECO:0000313" key="2">
    <source>
        <dbReference type="Proteomes" id="UP000054560"/>
    </source>
</evidence>
<dbReference type="Proteomes" id="UP000054560">
    <property type="component" value="Unassembled WGS sequence"/>
</dbReference>
<sequence length="326" mass="36653">MSQPPTSPDTPGIALLEHVNINIDKQNRNESLRFYSELLNLPPDVRRVEHIEHLGERTVWFNLGPSQMHLPKGTTNQRVRGHLGMYVRDSKSMQQLKERFVSTPYFQSETTDGTHADQTAELVITGPGGNTFKFRVIDDLVSYESRGTQFSAGQSLLKDDETDEVKCLYGKNPSAVEVIGLECVHFIVPKGAAHRIGAFYNHVFGAETMSMGDGATQVAINWDGRMQQSLIFSEVSDSLPDYDGHHIAIYLGNGPEGYEKAYNNVEGLNLVWINPRFSDKVSTLETAKSERQFRFKNIVDIDTGETIYELEHEVRCSTHPSNSSRM</sequence>
<proteinExistence type="predicted"/>
<dbReference type="RefSeq" id="XP_014153193.1">
    <property type="nucleotide sequence ID" value="XM_014297718.1"/>
</dbReference>
<evidence type="ECO:0008006" key="3">
    <source>
        <dbReference type="Google" id="ProtNLM"/>
    </source>
</evidence>
<gene>
    <name evidence="1" type="ORF">SARC_08314</name>
</gene>
<dbReference type="eggNOG" id="ENOG502S6Y6">
    <property type="taxonomic scope" value="Eukaryota"/>
</dbReference>
<name>A0A0L0FRU0_9EUKA</name>